<dbReference type="Pfam" id="PF00892">
    <property type="entry name" value="EamA"/>
    <property type="match status" value="1"/>
</dbReference>
<reference evidence="3 4" key="1">
    <citation type="submission" date="2013-11" db="EMBL/GenBank/DDBJ databases">
        <title>Single cell genomics of uncultured Tannerella BU063 (oral taxon 286).</title>
        <authorList>
            <person name="Beall C.J."/>
            <person name="Campbell A.G."/>
            <person name="Griffen A.L."/>
            <person name="Podar M."/>
            <person name="Leys E.J."/>
        </authorList>
    </citation>
    <scope>NUCLEOTIDE SEQUENCE [LARGE SCALE GENOMIC DNA]</scope>
    <source>
        <strain evidence="3">Cell 5</strain>
    </source>
</reference>
<evidence type="ECO:0000259" key="2">
    <source>
        <dbReference type="Pfam" id="PF00892"/>
    </source>
</evidence>
<dbReference type="SUPFAM" id="SSF103481">
    <property type="entry name" value="Multidrug resistance efflux transporter EmrE"/>
    <property type="match status" value="1"/>
</dbReference>
<comment type="caution">
    <text evidence="3">The sequence shown here is derived from an EMBL/GenBank/DDBJ whole genome shotgun (WGS) entry which is preliminary data.</text>
</comment>
<keyword evidence="1" id="KW-0812">Transmembrane</keyword>
<keyword evidence="1" id="KW-1133">Transmembrane helix</keyword>
<feature type="transmembrane region" description="Helical" evidence="1">
    <location>
        <begin position="44"/>
        <end position="62"/>
    </location>
</feature>
<feature type="non-terminal residue" evidence="3">
    <location>
        <position position="202"/>
    </location>
</feature>
<feature type="transmembrane region" description="Helical" evidence="1">
    <location>
        <begin position="128"/>
        <end position="146"/>
    </location>
</feature>
<feature type="transmembrane region" description="Helical" evidence="1">
    <location>
        <begin position="74"/>
        <end position="95"/>
    </location>
</feature>
<feature type="transmembrane region" description="Helical" evidence="1">
    <location>
        <begin position="101"/>
        <end position="121"/>
    </location>
</feature>
<gene>
    <name evidence="3" type="ORF">T229_03115</name>
</gene>
<feature type="domain" description="EamA" evidence="2">
    <location>
        <begin position="7"/>
        <end position="145"/>
    </location>
</feature>
<proteinExistence type="predicted"/>
<organism evidence="3 4">
    <name type="scientific">Tannerella sp. oral taxon BU063 isolate Cell 5</name>
    <dbReference type="NCBI Taxonomy" id="1410950"/>
    <lineage>
        <taxon>Bacteria</taxon>
        <taxon>Pseudomonadati</taxon>
        <taxon>Bacteroidota</taxon>
        <taxon>Bacteroidia</taxon>
        <taxon>Bacteroidales</taxon>
        <taxon>Tannerellaceae</taxon>
        <taxon>Tannerella</taxon>
    </lineage>
</organism>
<feature type="transmembrane region" description="Helical" evidence="1">
    <location>
        <begin position="152"/>
        <end position="172"/>
    </location>
</feature>
<evidence type="ECO:0000313" key="4">
    <source>
        <dbReference type="Proteomes" id="UP000018872"/>
    </source>
</evidence>
<dbReference type="AlphaFoldDB" id="W2CG58"/>
<evidence type="ECO:0000313" key="3">
    <source>
        <dbReference type="EMBL" id="ETK05481.1"/>
    </source>
</evidence>
<protein>
    <recommendedName>
        <fullName evidence="2">EamA domain-containing protein</fullName>
    </recommendedName>
</protein>
<dbReference type="PANTHER" id="PTHR22911">
    <property type="entry name" value="ACYL-MALONYL CONDENSING ENZYME-RELATED"/>
    <property type="match status" value="1"/>
</dbReference>
<feature type="transmembrane region" description="Helical" evidence="1">
    <location>
        <begin position="184"/>
        <end position="201"/>
    </location>
</feature>
<dbReference type="PANTHER" id="PTHR22911:SF137">
    <property type="entry name" value="SOLUTE CARRIER FAMILY 35 MEMBER G2-RELATED"/>
    <property type="match status" value="1"/>
</dbReference>
<keyword evidence="1" id="KW-0472">Membrane</keyword>
<dbReference type="GO" id="GO:0016020">
    <property type="term" value="C:membrane"/>
    <property type="evidence" value="ECO:0007669"/>
    <property type="project" value="InterPro"/>
</dbReference>
<sequence length="202" mass="21926">MQNKGTLGAALGLLAAVCYGFIPLLTKPLQTPEAGSLPMSSSTILFYRFGLAALVVAGVMLMRRISFRISYPEFVRLTFLAFLSDGAALFLIAGYPYMNSGVATTIHFMYPVMTALLMITFFHERRRISTFLAVGMAVLGVGLLSWSDSGAVAPIGIVLELISALCFAFYLIRVNHSRVSTINVVKLTFYVMALGAIIFAAF</sequence>
<evidence type="ECO:0000256" key="1">
    <source>
        <dbReference type="SAM" id="Phobius"/>
    </source>
</evidence>
<dbReference type="EMBL" id="AYYC01000516">
    <property type="protein sequence ID" value="ETK05481.1"/>
    <property type="molecule type" value="Genomic_DNA"/>
</dbReference>
<dbReference type="InterPro" id="IPR037185">
    <property type="entry name" value="EmrE-like"/>
</dbReference>
<dbReference type="Proteomes" id="UP000018872">
    <property type="component" value="Unassembled WGS sequence"/>
</dbReference>
<dbReference type="InterPro" id="IPR000620">
    <property type="entry name" value="EamA_dom"/>
</dbReference>
<name>W2CG58_9BACT</name>
<accession>W2CG58</accession>